<accession>A0ABU2BRD6</accession>
<proteinExistence type="predicted"/>
<dbReference type="InterPro" id="IPR025874">
    <property type="entry name" value="DZR"/>
</dbReference>
<dbReference type="InterPro" id="IPR011990">
    <property type="entry name" value="TPR-like_helical_dom_sf"/>
</dbReference>
<dbReference type="SMART" id="SM00044">
    <property type="entry name" value="CYCc"/>
    <property type="match status" value="1"/>
</dbReference>
<dbReference type="PANTHER" id="PTHR16305:SF28">
    <property type="entry name" value="GUANYLATE CYCLASE DOMAIN-CONTAINING PROTEIN"/>
    <property type="match status" value="1"/>
</dbReference>
<organism evidence="4 5">
    <name type="scientific">Nocardioides marmoribigeumensis</name>
    <dbReference type="NCBI Taxonomy" id="433649"/>
    <lineage>
        <taxon>Bacteria</taxon>
        <taxon>Bacillati</taxon>
        <taxon>Actinomycetota</taxon>
        <taxon>Actinomycetes</taxon>
        <taxon>Propionibacteriales</taxon>
        <taxon>Nocardioidaceae</taxon>
        <taxon>Nocardioides</taxon>
    </lineage>
</organism>
<protein>
    <submittedName>
        <fullName evidence="4">Class 3 adenylate cyclase/tetratricopeptide (TPR) repeat protein/predicted RNA-binding Zn-ribbon protein involved in translation (DUF1610 family)</fullName>
    </submittedName>
</protein>
<reference evidence="4 5" key="1">
    <citation type="submission" date="2023-07" db="EMBL/GenBank/DDBJ databases">
        <title>Sequencing the genomes of 1000 actinobacteria strains.</title>
        <authorList>
            <person name="Klenk H.-P."/>
        </authorList>
    </citation>
    <scope>NUCLEOTIDE SEQUENCE [LARGE SCALE GENOMIC DNA]</scope>
    <source>
        <strain evidence="4 5">DSM 19426</strain>
    </source>
</reference>
<dbReference type="Gene3D" id="3.30.70.1230">
    <property type="entry name" value="Nucleotide cyclase"/>
    <property type="match status" value="1"/>
</dbReference>
<dbReference type="RefSeq" id="WP_310298741.1">
    <property type="nucleotide sequence ID" value="NZ_BAAAPS010000014.1"/>
</dbReference>
<evidence type="ECO:0000313" key="5">
    <source>
        <dbReference type="Proteomes" id="UP001183648"/>
    </source>
</evidence>
<dbReference type="CDD" id="cd07302">
    <property type="entry name" value="CHD"/>
    <property type="match status" value="1"/>
</dbReference>
<dbReference type="InterPro" id="IPR027417">
    <property type="entry name" value="P-loop_NTPase"/>
</dbReference>
<sequence>MTGCAGCGIQLADGARFCPACGTPVARACASCGATLVAPYRFCMECGTPQAGAPPAAVPDGVSTTTRRQASVLFADLVGFTTLSESRDTEDVRDLLSRYFEECRAVIGRYGGQVEKFIGDAVMAVWGADVSHEDDAERAVRAGLELVATVAGFAEDVGAPDLALRVGVVTDQVAVDVGAVAQGGQGMVAGDPVNTAARVQAAASPGSVWVDETTRRLTSAAVAYADTGLHELKGKAEPVRLHAATAVVAAIGGAQRADGLEAPLVGRARELRVVKELFHSAEETRSPVLVVVAGEAGVGKTRLGWEFEKYVDGLSLTTRWHSGRCLSYGEGVSFYALAEAVRGRLLTLVDPDEPQPTEQTLVERAVARWVPTEERDWMRARLAALLGQGSAGTGLTKEDLFIAWAAFFRHVGDGDSVTLVVDDAQHADDGLLAFVEYLLTTVDFPLFVVLMTRPDLLARAHDVVTHPRAHLVNLPTLGTDDMVALVDGLVPGLPARLRAQLVERAEGIPLYAVETVRALVDRDLVIPRDGVYAPVDPSTADTLDLESLGVPASLHAMVAARLDRLTVEQRTVVERASVLGLSFTPDAVVALCSDAGLERATTEAALTALVRSQVLARETSRLSSEQGNFRFVQAIVRQVAYDTLSRRDRKRLHLAAVAHLESHGLDGDDTAAVRAQHHLEALAASGADDADAAMLRSSAVDLLVLAADRAVKVGAPGEAMRHVAAALDLLPDDATSSPADADVVRRRAELHLRTAAAASVVGDLEAVSRHGRRSIELFELLDDSVGAALAATEVATGLGKEGDDRAGAALGEEWWDRLQSLPDSARVPEARLGLSFAISMDLTPREALWTGLTWRLVHCERTAHHAELSKTLARMAMLSSRLGAGSHAHDLFASAVRHARMGHDPRSLAYLLANLAGQDCTYDLPAATERATEAVEVARRCGDRFMVELAEANLAIAAWSAGAWDLTRLEDAPVGLLAAIGVLVHVATGRPTDGSSPPPIPAETSRQIWATFAHALWHEWEGRPEECLAQAREVVALHLDWIGVEDDFVHFFAHLARLAWSVGDDETLGWLVQPVDGAGDAVPLGLRAHRRHVAGLVADRDGEIEAAEAAYGEAIELFGRWGAIPAEARAHADLGVLLTRLGRGEEAGPHLTQAREVFDRLGAAAWAAELDAALGSPAASDPVPASP</sequence>
<dbReference type="Gene3D" id="1.25.40.10">
    <property type="entry name" value="Tetratricopeptide repeat domain"/>
    <property type="match status" value="1"/>
</dbReference>
<keyword evidence="5" id="KW-1185">Reference proteome</keyword>
<dbReference type="SUPFAM" id="SSF52540">
    <property type="entry name" value="P-loop containing nucleoside triphosphate hydrolases"/>
    <property type="match status" value="1"/>
</dbReference>
<name>A0ABU2BRD6_9ACTN</name>
<evidence type="ECO:0000259" key="3">
    <source>
        <dbReference type="PROSITE" id="PS50125"/>
    </source>
</evidence>
<keyword evidence="2" id="KW-0067">ATP-binding</keyword>
<dbReference type="InterPro" id="IPR041664">
    <property type="entry name" value="AAA_16"/>
</dbReference>
<dbReference type="InterPro" id="IPR001054">
    <property type="entry name" value="A/G_cyclase"/>
</dbReference>
<dbReference type="EMBL" id="JAVDYG010000001">
    <property type="protein sequence ID" value="MDR7361173.1"/>
    <property type="molecule type" value="Genomic_DNA"/>
</dbReference>
<evidence type="ECO:0000313" key="4">
    <source>
        <dbReference type="EMBL" id="MDR7361173.1"/>
    </source>
</evidence>
<dbReference type="PANTHER" id="PTHR16305">
    <property type="entry name" value="TESTICULAR SOLUBLE ADENYLYL CYCLASE"/>
    <property type="match status" value="1"/>
</dbReference>
<evidence type="ECO:0000256" key="1">
    <source>
        <dbReference type="ARBA" id="ARBA00022741"/>
    </source>
</evidence>
<dbReference type="Pfam" id="PF12773">
    <property type="entry name" value="DZR"/>
    <property type="match status" value="1"/>
</dbReference>
<dbReference type="InterPro" id="IPR029787">
    <property type="entry name" value="Nucleotide_cyclase"/>
</dbReference>
<comment type="caution">
    <text evidence="4">The sequence shown here is derived from an EMBL/GenBank/DDBJ whole genome shotgun (WGS) entry which is preliminary data.</text>
</comment>
<gene>
    <name evidence="4" type="ORF">J2S63_000726</name>
</gene>
<dbReference type="Pfam" id="PF13191">
    <property type="entry name" value="AAA_16"/>
    <property type="match status" value="1"/>
</dbReference>
<dbReference type="Proteomes" id="UP001183648">
    <property type="component" value="Unassembled WGS sequence"/>
</dbReference>
<evidence type="ECO:0000256" key="2">
    <source>
        <dbReference type="ARBA" id="ARBA00022840"/>
    </source>
</evidence>
<dbReference type="SUPFAM" id="SSF55073">
    <property type="entry name" value="Nucleotide cyclase"/>
    <property type="match status" value="1"/>
</dbReference>
<dbReference type="PROSITE" id="PS50125">
    <property type="entry name" value="GUANYLATE_CYCLASE_2"/>
    <property type="match status" value="1"/>
</dbReference>
<dbReference type="SUPFAM" id="SSF48452">
    <property type="entry name" value="TPR-like"/>
    <property type="match status" value="1"/>
</dbReference>
<dbReference type="Pfam" id="PF00211">
    <property type="entry name" value="Guanylate_cyc"/>
    <property type="match status" value="1"/>
</dbReference>
<keyword evidence="1" id="KW-0547">Nucleotide-binding</keyword>
<feature type="domain" description="Guanylate cyclase" evidence="3">
    <location>
        <begin position="71"/>
        <end position="200"/>
    </location>
</feature>